<name>A0A642UML9_9ASCO</name>
<dbReference type="PANTHER" id="PTHR22950">
    <property type="entry name" value="AMINO ACID TRANSPORTER"/>
    <property type="match status" value="1"/>
</dbReference>
<feature type="transmembrane region" description="Helical" evidence="6">
    <location>
        <begin position="131"/>
        <end position="153"/>
    </location>
</feature>
<protein>
    <recommendedName>
        <fullName evidence="7">Amino acid transporter transmembrane domain-containing protein</fullName>
    </recommendedName>
</protein>
<feature type="domain" description="Amino acid transporter transmembrane" evidence="7">
    <location>
        <begin position="46"/>
        <end position="308"/>
    </location>
</feature>
<sequence length="326" mass="34677">MTSVAGKRDIKRVDDVDFEVGSVEEKHQQHGNVFEQTEAGPNFRGVSTCGAAALIIKSQFGLGVLGLPSTFQVLGFVPGLVSLCVLCCLITWTGVVIGKFRLNHPELHTVADAGYILFGRFGRELMGVAQWLYYTLSYGSALITLSIAFNSFTNHALCATGWLGIWPAICLGVGIAMRTMKVLQRSGYVAVLSIFAGVWVVSIAVLAQKTPAAAPAGEPIETNVQAVAYGASYSSIAAAVATQFYSLAGTTSFYVVHAEMKDQTKYVRSLLLGQGFVVFNYLANSCIVYAKVGDYVASPALASAGPLIMKVSYGVALPALIFTAIF</sequence>
<dbReference type="EMBL" id="SWFS01000478">
    <property type="protein sequence ID" value="KAA8901910.1"/>
    <property type="molecule type" value="Genomic_DNA"/>
</dbReference>
<feature type="transmembrane region" description="Helical" evidence="6">
    <location>
        <begin position="227"/>
        <end position="248"/>
    </location>
</feature>
<organism evidence="8 9">
    <name type="scientific">Trichomonascus ciferrii</name>
    <dbReference type="NCBI Taxonomy" id="44093"/>
    <lineage>
        <taxon>Eukaryota</taxon>
        <taxon>Fungi</taxon>
        <taxon>Dikarya</taxon>
        <taxon>Ascomycota</taxon>
        <taxon>Saccharomycotina</taxon>
        <taxon>Dipodascomycetes</taxon>
        <taxon>Dipodascales</taxon>
        <taxon>Trichomonascaceae</taxon>
        <taxon>Trichomonascus</taxon>
        <taxon>Trichomonascus ciferrii complex</taxon>
    </lineage>
</organism>
<evidence type="ECO:0000256" key="6">
    <source>
        <dbReference type="SAM" id="Phobius"/>
    </source>
</evidence>
<dbReference type="AlphaFoldDB" id="A0A642UML9"/>
<dbReference type="VEuPathDB" id="FungiDB:TRICI_005988"/>
<comment type="subcellular location">
    <subcellularLocation>
        <location evidence="1">Membrane</location>
        <topology evidence="1">Multi-pass membrane protein</topology>
    </subcellularLocation>
</comment>
<dbReference type="InterPro" id="IPR013057">
    <property type="entry name" value="AA_transpt_TM"/>
</dbReference>
<dbReference type="GO" id="GO:0015179">
    <property type="term" value="F:L-amino acid transmembrane transporter activity"/>
    <property type="evidence" value="ECO:0007669"/>
    <property type="project" value="TreeGrafter"/>
</dbReference>
<gene>
    <name evidence="8" type="ORF">TRICI_005988</name>
</gene>
<comment type="similarity">
    <text evidence="2">Belongs to the amino acid/polyamine transporter 2 family.</text>
</comment>
<dbReference type="Pfam" id="PF01490">
    <property type="entry name" value="Aa_trans"/>
    <property type="match status" value="1"/>
</dbReference>
<feature type="transmembrane region" description="Helical" evidence="6">
    <location>
        <begin position="269"/>
        <end position="292"/>
    </location>
</feature>
<evidence type="ECO:0000313" key="8">
    <source>
        <dbReference type="EMBL" id="KAA8901910.1"/>
    </source>
</evidence>
<keyword evidence="5 6" id="KW-0472">Membrane</keyword>
<feature type="transmembrane region" description="Helical" evidence="6">
    <location>
        <begin position="159"/>
        <end position="176"/>
    </location>
</feature>
<feature type="transmembrane region" description="Helical" evidence="6">
    <location>
        <begin position="188"/>
        <end position="207"/>
    </location>
</feature>
<keyword evidence="4 6" id="KW-1133">Transmembrane helix</keyword>
<evidence type="ECO:0000256" key="5">
    <source>
        <dbReference type="ARBA" id="ARBA00023136"/>
    </source>
</evidence>
<evidence type="ECO:0000256" key="2">
    <source>
        <dbReference type="ARBA" id="ARBA00008066"/>
    </source>
</evidence>
<dbReference type="OrthoDB" id="40134at2759"/>
<evidence type="ECO:0000256" key="4">
    <source>
        <dbReference type="ARBA" id="ARBA00022989"/>
    </source>
</evidence>
<feature type="transmembrane region" description="Helical" evidence="6">
    <location>
        <begin position="304"/>
        <end position="325"/>
    </location>
</feature>
<dbReference type="Proteomes" id="UP000761534">
    <property type="component" value="Unassembled WGS sequence"/>
</dbReference>
<dbReference type="GO" id="GO:0016020">
    <property type="term" value="C:membrane"/>
    <property type="evidence" value="ECO:0007669"/>
    <property type="project" value="UniProtKB-SubCell"/>
</dbReference>
<feature type="transmembrane region" description="Helical" evidence="6">
    <location>
        <begin position="73"/>
        <end position="97"/>
    </location>
</feature>
<dbReference type="PANTHER" id="PTHR22950:SF683">
    <property type="entry name" value="AMINO ACID TRANSPORTER (EUROFUNG)"/>
    <property type="match status" value="1"/>
</dbReference>
<keyword evidence="9" id="KW-1185">Reference proteome</keyword>
<evidence type="ECO:0000256" key="3">
    <source>
        <dbReference type="ARBA" id="ARBA00022692"/>
    </source>
</evidence>
<accession>A0A642UML9</accession>
<proteinExistence type="inferred from homology"/>
<comment type="caution">
    <text evidence="8">The sequence shown here is derived from an EMBL/GenBank/DDBJ whole genome shotgun (WGS) entry which is preliminary data.</text>
</comment>
<evidence type="ECO:0000259" key="7">
    <source>
        <dbReference type="Pfam" id="PF01490"/>
    </source>
</evidence>
<keyword evidence="3 6" id="KW-0812">Transmembrane</keyword>
<reference evidence="8" key="1">
    <citation type="journal article" date="2019" name="G3 (Bethesda)">
        <title>Genome Assemblies of Two Rare Opportunistic Yeast Pathogens: Diutina rugosa (syn. Candida rugosa) and Trichomonascus ciferrii (syn. Candida ciferrii).</title>
        <authorList>
            <person name="Mixao V."/>
            <person name="Saus E."/>
            <person name="Hansen A.P."/>
            <person name="Lass-Florl C."/>
            <person name="Gabaldon T."/>
        </authorList>
    </citation>
    <scope>NUCLEOTIDE SEQUENCE</scope>
    <source>
        <strain evidence="8">CBS 4856</strain>
    </source>
</reference>
<evidence type="ECO:0000313" key="9">
    <source>
        <dbReference type="Proteomes" id="UP000761534"/>
    </source>
</evidence>
<evidence type="ECO:0000256" key="1">
    <source>
        <dbReference type="ARBA" id="ARBA00004141"/>
    </source>
</evidence>